<evidence type="ECO:0000313" key="2">
    <source>
        <dbReference type="EMBL" id="RCK43736.1"/>
    </source>
</evidence>
<dbReference type="PANTHER" id="PTHR43861:SF1">
    <property type="entry name" value="TRANS-ACONITATE 2-METHYLTRANSFERASE"/>
    <property type="match status" value="1"/>
</dbReference>
<evidence type="ECO:0000313" key="3">
    <source>
        <dbReference type="Proteomes" id="UP000252255"/>
    </source>
</evidence>
<reference evidence="2 3" key="1">
    <citation type="submission" date="2014-07" db="EMBL/GenBank/DDBJ databases">
        <title>Draft genome sequence of Thalassospira profundimaris PR54-5.</title>
        <authorList>
            <person name="Lai Q."/>
            <person name="Shao Z."/>
        </authorList>
    </citation>
    <scope>NUCLEOTIDE SEQUENCE [LARGE SCALE GENOMIC DNA]</scope>
    <source>
        <strain evidence="2 3">PR54-5</strain>
    </source>
</reference>
<gene>
    <name evidence="2" type="ORF">TH30_17260</name>
</gene>
<dbReference type="EMBL" id="JPWI01000012">
    <property type="protein sequence ID" value="RCK43736.1"/>
    <property type="molecule type" value="Genomic_DNA"/>
</dbReference>
<feature type="domain" description="Methyltransferase" evidence="1">
    <location>
        <begin position="39"/>
        <end position="149"/>
    </location>
</feature>
<dbReference type="RefSeq" id="WP_114099353.1">
    <property type="nucleotide sequence ID" value="NZ_JPWI01000012.1"/>
</dbReference>
<evidence type="ECO:0000259" key="1">
    <source>
        <dbReference type="Pfam" id="PF13847"/>
    </source>
</evidence>
<dbReference type="AlphaFoldDB" id="A0A367WQI6"/>
<organism evidence="2 3">
    <name type="scientific">Thalassospira profundimaris</name>
    <dbReference type="NCBI Taxonomy" id="502049"/>
    <lineage>
        <taxon>Bacteria</taxon>
        <taxon>Pseudomonadati</taxon>
        <taxon>Pseudomonadota</taxon>
        <taxon>Alphaproteobacteria</taxon>
        <taxon>Rhodospirillales</taxon>
        <taxon>Thalassospiraceae</taxon>
        <taxon>Thalassospira</taxon>
    </lineage>
</organism>
<dbReference type="PANTHER" id="PTHR43861">
    <property type="entry name" value="TRANS-ACONITATE 2-METHYLTRANSFERASE-RELATED"/>
    <property type="match status" value="1"/>
</dbReference>
<keyword evidence="2" id="KW-0808">Transferase</keyword>
<accession>A0A367WQI6</accession>
<dbReference type="CDD" id="cd02440">
    <property type="entry name" value="AdoMet_MTases"/>
    <property type="match status" value="1"/>
</dbReference>
<dbReference type="SUPFAM" id="SSF53335">
    <property type="entry name" value="S-adenosyl-L-methionine-dependent methyltransferases"/>
    <property type="match status" value="1"/>
</dbReference>
<dbReference type="InterPro" id="IPR025714">
    <property type="entry name" value="Methyltranfer_dom"/>
</dbReference>
<dbReference type="GO" id="GO:0008168">
    <property type="term" value="F:methyltransferase activity"/>
    <property type="evidence" value="ECO:0007669"/>
    <property type="project" value="UniProtKB-KW"/>
</dbReference>
<dbReference type="GO" id="GO:0032259">
    <property type="term" value="P:methylation"/>
    <property type="evidence" value="ECO:0007669"/>
    <property type="project" value="UniProtKB-KW"/>
</dbReference>
<protein>
    <submittedName>
        <fullName evidence="2">Methyltransferase type 12</fullName>
    </submittedName>
</protein>
<sequence>MIASDSFWDKAADKYARKSVGDEAAYAKTLERTVQHLSPDQHALEIGCGTGTTALKLAPHVAHITGIDISERMIEIARNKASDQGIQNVTFAHSPHDTFIAQQGAQSFDVVMAFNVLHLLDDPAKTVRSLRMLLKSDGLFISKTPCLGEMTKLLRPLVWGMQKLGKAPLVHYINYVTLDDMIRDAGFDIIASGIYPAKTRSRLIIAKRRQA</sequence>
<comment type="caution">
    <text evidence="2">The sequence shown here is derived from an EMBL/GenBank/DDBJ whole genome shotgun (WGS) entry which is preliminary data.</text>
</comment>
<keyword evidence="2" id="KW-0489">Methyltransferase</keyword>
<dbReference type="OrthoDB" id="5642573at2"/>
<dbReference type="Proteomes" id="UP000252255">
    <property type="component" value="Unassembled WGS sequence"/>
</dbReference>
<dbReference type="InterPro" id="IPR029063">
    <property type="entry name" value="SAM-dependent_MTases_sf"/>
</dbReference>
<proteinExistence type="predicted"/>
<dbReference type="Gene3D" id="3.40.50.150">
    <property type="entry name" value="Vaccinia Virus protein VP39"/>
    <property type="match status" value="1"/>
</dbReference>
<dbReference type="Pfam" id="PF13847">
    <property type="entry name" value="Methyltransf_31"/>
    <property type="match status" value="1"/>
</dbReference>
<name>A0A367WQI6_9PROT</name>